<feature type="compositionally biased region" description="Pro residues" evidence="1">
    <location>
        <begin position="57"/>
        <end position="70"/>
    </location>
</feature>
<comment type="caution">
    <text evidence="2">The sequence shown here is derived from an EMBL/GenBank/DDBJ whole genome shotgun (WGS) entry which is preliminary data.</text>
</comment>
<reference evidence="2 3" key="1">
    <citation type="submission" date="2014-12" db="EMBL/GenBank/DDBJ databases">
        <title>Frankia sp. BMG5.1 draft genome.</title>
        <authorList>
            <person name="Gtari M."/>
            <person name="Ghodhbane-Gtari F."/>
            <person name="Nouioui I."/>
            <person name="Ktari A."/>
            <person name="Hezbri K."/>
            <person name="Mimouni W."/>
            <person name="Sbissi I."/>
            <person name="Ayari A."/>
            <person name="Yamanaka T."/>
            <person name="Normand P."/>
            <person name="Tisa L.S."/>
            <person name="Boudabous A."/>
        </authorList>
    </citation>
    <scope>NUCLEOTIDE SEQUENCE [LARGE SCALE GENOMIC DNA]</scope>
    <source>
        <strain evidence="2 3">BMG5.1</strain>
    </source>
</reference>
<gene>
    <name evidence="2" type="ORF">FrCorBMG51_14415</name>
</gene>
<feature type="region of interest" description="Disordered" evidence="1">
    <location>
        <begin position="52"/>
        <end position="85"/>
    </location>
</feature>
<accession>A0ABR5F2R4</accession>
<evidence type="ECO:0000313" key="2">
    <source>
        <dbReference type="EMBL" id="KLL10955.1"/>
    </source>
</evidence>
<name>A0ABR5F2R4_9ACTN</name>
<evidence type="ECO:0000256" key="1">
    <source>
        <dbReference type="SAM" id="MobiDB-lite"/>
    </source>
</evidence>
<dbReference type="Proteomes" id="UP000035425">
    <property type="component" value="Unassembled WGS sequence"/>
</dbReference>
<evidence type="ECO:0008006" key="4">
    <source>
        <dbReference type="Google" id="ProtNLM"/>
    </source>
</evidence>
<protein>
    <recommendedName>
        <fullName evidence="4">Mce-associated membrane protein</fullName>
    </recommendedName>
</protein>
<keyword evidence="3" id="KW-1185">Reference proteome</keyword>
<organism evidence="2 3">
    <name type="scientific">Protofrankia coriariae</name>
    <dbReference type="NCBI Taxonomy" id="1562887"/>
    <lineage>
        <taxon>Bacteria</taxon>
        <taxon>Bacillati</taxon>
        <taxon>Actinomycetota</taxon>
        <taxon>Actinomycetes</taxon>
        <taxon>Frankiales</taxon>
        <taxon>Frankiaceae</taxon>
        <taxon>Protofrankia</taxon>
    </lineage>
</organism>
<proteinExistence type="predicted"/>
<feature type="compositionally biased region" description="Low complexity" evidence="1">
    <location>
        <begin position="71"/>
        <end position="82"/>
    </location>
</feature>
<dbReference type="EMBL" id="JWIO01000022">
    <property type="protein sequence ID" value="KLL10955.1"/>
    <property type="molecule type" value="Genomic_DNA"/>
</dbReference>
<evidence type="ECO:0000313" key="3">
    <source>
        <dbReference type="Proteomes" id="UP000035425"/>
    </source>
</evidence>
<sequence>MIFSGMSVGRTPSRMLVQGASRLCVLVAAAPVLLCGVSACSAVRDVVARASSAPTATGPPPAASQPPGPPLATASPLASAPLDPRDPGSVVVDCFTRWQSYDTRADSGPDAGLLRARTCMTPDFFAQLGGERAATATEEPARGWLELRELGSRSTVEVLATSPLGGVDSTASGRVVLLLNVRRTTVSDRVGDRVETVSNPALTLLRQTDGTWLVAGADLANSYGDAPGR</sequence>